<dbReference type="GO" id="GO:0043139">
    <property type="term" value="F:5'-3' DNA helicase activity"/>
    <property type="evidence" value="ECO:0007669"/>
    <property type="project" value="UniProtKB-EC"/>
</dbReference>
<dbReference type="SUPFAM" id="SSF52540">
    <property type="entry name" value="P-loop containing nucleoside triphosphate hydrolases"/>
    <property type="match status" value="1"/>
</dbReference>
<evidence type="ECO:0000259" key="11">
    <source>
        <dbReference type="PROSITE" id="PS51199"/>
    </source>
</evidence>
<dbReference type="Proteomes" id="UP000234333">
    <property type="component" value="Unassembled WGS sequence"/>
</dbReference>
<name>A0A2H1IXM1_9MICO</name>
<dbReference type="GeneID" id="99775325"/>
<evidence type="ECO:0000256" key="9">
    <source>
        <dbReference type="ARBA" id="ARBA00044969"/>
    </source>
</evidence>
<dbReference type="InterPro" id="IPR007694">
    <property type="entry name" value="DNA_helicase_DnaB-like_C"/>
</dbReference>
<dbReference type="InterPro" id="IPR007693">
    <property type="entry name" value="DNA_helicase_DnaB-like_N"/>
</dbReference>
<dbReference type="InterPro" id="IPR027417">
    <property type="entry name" value="P-loop_NTPase"/>
</dbReference>
<evidence type="ECO:0000256" key="10">
    <source>
        <dbReference type="ARBA" id="ARBA00048954"/>
    </source>
</evidence>
<dbReference type="SUPFAM" id="SSF48024">
    <property type="entry name" value="N-terminal domain of DnaB helicase"/>
    <property type="match status" value="1"/>
</dbReference>
<dbReference type="GO" id="GO:0016887">
    <property type="term" value="F:ATP hydrolysis activity"/>
    <property type="evidence" value="ECO:0007669"/>
    <property type="project" value="RHEA"/>
</dbReference>
<keyword evidence="5 12" id="KW-0347">Helicase</keyword>
<keyword evidence="3" id="KW-0547">Nucleotide-binding</keyword>
<evidence type="ECO:0000256" key="3">
    <source>
        <dbReference type="ARBA" id="ARBA00022741"/>
    </source>
</evidence>
<evidence type="ECO:0000313" key="12">
    <source>
        <dbReference type="EMBL" id="SMX79841.1"/>
    </source>
</evidence>
<evidence type="ECO:0000256" key="6">
    <source>
        <dbReference type="ARBA" id="ARBA00022840"/>
    </source>
</evidence>
<dbReference type="AlphaFoldDB" id="A0A2H1IXM1"/>
<protein>
    <recommendedName>
        <fullName evidence="9">DNA 5'-3' helicase</fullName>
        <ecNumber evidence="9">5.6.2.3</ecNumber>
    </recommendedName>
</protein>
<dbReference type="RefSeq" id="WP_101624067.1">
    <property type="nucleotide sequence ID" value="NZ_FXZC01000003.1"/>
</dbReference>
<dbReference type="PANTHER" id="PTHR30153">
    <property type="entry name" value="REPLICATIVE DNA HELICASE DNAB"/>
    <property type="match status" value="1"/>
</dbReference>
<dbReference type="GO" id="GO:0003677">
    <property type="term" value="F:DNA binding"/>
    <property type="evidence" value="ECO:0007669"/>
    <property type="project" value="UniProtKB-KW"/>
</dbReference>
<dbReference type="Pfam" id="PF00772">
    <property type="entry name" value="DnaB"/>
    <property type="match status" value="1"/>
</dbReference>
<dbReference type="Pfam" id="PF03796">
    <property type="entry name" value="DnaB_C"/>
    <property type="match status" value="1"/>
</dbReference>
<evidence type="ECO:0000256" key="7">
    <source>
        <dbReference type="ARBA" id="ARBA00023125"/>
    </source>
</evidence>
<sequence>MTETTNADEAEQSLLGAILLSNGRALEDITLTPDDFASPRNAAAYTLMRELWSTGQAVDLVTTGNALTTAPAETRRLVEPVYLARALHDTPTAALAGQYEQIIREHGIRRRLITAAGTITQAVTDTPDINQLIEIARKAIDDAGNVNTSEIQSMADTVADTIRELDEEPRYTPTPWQDLNHLIAGWRPGALYVIGARPGSGKTLIGLQSAVNMLGRGAVLMCTLEMSRGEIHKRVISQLLHIPLTNILNSNMTPNEWERLSNRDASGWERFFIDDNPAQTVEGIRRMARTIQRRTPLSMIVVDYLQLMESTGKSERKRHEEIARWTRALKVMAKTFDVPVLVLSQLNRESARGGKPSLADLRESGAIEQDADVVLLLHREDPDVPELDMLVAKNRHGTTYPLKLQWEGHFASVSDLPVRPALEAAS</sequence>
<reference evidence="12 13" key="1">
    <citation type="submission" date="2017-03" db="EMBL/GenBank/DDBJ databases">
        <authorList>
            <person name="Afonso C.L."/>
            <person name="Miller P.J."/>
            <person name="Scott M.A."/>
            <person name="Spackman E."/>
            <person name="Goraichik I."/>
            <person name="Dimitrov K.M."/>
            <person name="Suarez D.L."/>
            <person name="Swayne D.E."/>
        </authorList>
    </citation>
    <scope>NUCLEOTIDE SEQUENCE [LARGE SCALE GENOMIC DNA]</scope>
    <source>
        <strain evidence="12 13">CIP 102111</strain>
    </source>
</reference>
<accession>A0A2H1IXM1</accession>
<proteinExistence type="inferred from homology"/>
<keyword evidence="8" id="KW-0413">Isomerase</keyword>
<evidence type="ECO:0000256" key="1">
    <source>
        <dbReference type="ARBA" id="ARBA00008428"/>
    </source>
</evidence>
<evidence type="ECO:0000313" key="13">
    <source>
        <dbReference type="Proteomes" id="UP000234333"/>
    </source>
</evidence>
<dbReference type="Gene3D" id="3.40.50.300">
    <property type="entry name" value="P-loop containing nucleotide triphosphate hydrolases"/>
    <property type="match status" value="1"/>
</dbReference>
<dbReference type="EMBL" id="FXZC01000003">
    <property type="protein sequence ID" value="SMX79841.1"/>
    <property type="molecule type" value="Genomic_DNA"/>
</dbReference>
<keyword evidence="4 12" id="KW-0378">Hydrolase</keyword>
<evidence type="ECO:0000256" key="2">
    <source>
        <dbReference type="ARBA" id="ARBA00022705"/>
    </source>
</evidence>
<dbReference type="PANTHER" id="PTHR30153:SF2">
    <property type="entry name" value="REPLICATIVE DNA HELICASE"/>
    <property type="match status" value="1"/>
</dbReference>
<evidence type="ECO:0000256" key="8">
    <source>
        <dbReference type="ARBA" id="ARBA00023235"/>
    </source>
</evidence>
<dbReference type="Gene3D" id="1.10.860.10">
    <property type="entry name" value="DNAb Helicase, Chain A"/>
    <property type="match status" value="1"/>
</dbReference>
<feature type="domain" description="SF4 helicase" evidence="11">
    <location>
        <begin position="165"/>
        <end position="420"/>
    </location>
</feature>
<dbReference type="GO" id="GO:0005524">
    <property type="term" value="F:ATP binding"/>
    <property type="evidence" value="ECO:0007669"/>
    <property type="project" value="UniProtKB-KW"/>
</dbReference>
<comment type="similarity">
    <text evidence="1">Belongs to the helicase family. DnaB subfamily.</text>
</comment>
<dbReference type="PROSITE" id="PS51199">
    <property type="entry name" value="SF4_HELICASE"/>
    <property type="match status" value="1"/>
</dbReference>
<evidence type="ECO:0000256" key="5">
    <source>
        <dbReference type="ARBA" id="ARBA00022806"/>
    </source>
</evidence>
<gene>
    <name evidence="12" type="ORF">BC102111_01688</name>
</gene>
<dbReference type="InterPro" id="IPR036185">
    <property type="entry name" value="DNA_heli_DnaB-like_N_sf"/>
</dbReference>
<dbReference type="GO" id="GO:0005829">
    <property type="term" value="C:cytosol"/>
    <property type="evidence" value="ECO:0007669"/>
    <property type="project" value="TreeGrafter"/>
</dbReference>
<dbReference type="GO" id="GO:0006260">
    <property type="term" value="P:DNA replication"/>
    <property type="evidence" value="ECO:0007669"/>
    <property type="project" value="UniProtKB-KW"/>
</dbReference>
<evidence type="ECO:0000256" key="4">
    <source>
        <dbReference type="ARBA" id="ARBA00022801"/>
    </source>
</evidence>
<organism evidence="12 13">
    <name type="scientific">Brevibacterium casei CIP 102111</name>
    <dbReference type="NCBI Taxonomy" id="1255625"/>
    <lineage>
        <taxon>Bacteria</taxon>
        <taxon>Bacillati</taxon>
        <taxon>Actinomycetota</taxon>
        <taxon>Actinomycetes</taxon>
        <taxon>Micrococcales</taxon>
        <taxon>Brevibacteriaceae</taxon>
        <taxon>Brevibacterium</taxon>
    </lineage>
</organism>
<comment type="catalytic activity">
    <reaction evidence="10">
        <text>ATP + H2O = ADP + phosphate + H(+)</text>
        <dbReference type="Rhea" id="RHEA:13065"/>
        <dbReference type="ChEBI" id="CHEBI:15377"/>
        <dbReference type="ChEBI" id="CHEBI:15378"/>
        <dbReference type="ChEBI" id="CHEBI:30616"/>
        <dbReference type="ChEBI" id="CHEBI:43474"/>
        <dbReference type="ChEBI" id="CHEBI:456216"/>
        <dbReference type="EC" id="5.6.2.3"/>
    </reaction>
</comment>
<dbReference type="InterPro" id="IPR016136">
    <property type="entry name" value="DNA_helicase_N/primase_C"/>
</dbReference>
<dbReference type="EC" id="5.6.2.3" evidence="9"/>
<keyword evidence="6" id="KW-0067">ATP-binding</keyword>
<keyword evidence="7" id="KW-0238">DNA-binding</keyword>
<keyword evidence="2" id="KW-0235">DNA replication</keyword>